<gene>
    <name evidence="2" type="ORF">CPLU01_09484</name>
</gene>
<proteinExistence type="predicted"/>
<accession>A0A8H6NBU2</accession>
<dbReference type="Proteomes" id="UP000654918">
    <property type="component" value="Unassembled WGS sequence"/>
</dbReference>
<evidence type="ECO:0000259" key="1">
    <source>
        <dbReference type="Pfam" id="PF20253"/>
    </source>
</evidence>
<evidence type="ECO:0000313" key="2">
    <source>
        <dbReference type="EMBL" id="KAF6826816.1"/>
    </source>
</evidence>
<evidence type="ECO:0000313" key="3">
    <source>
        <dbReference type="Proteomes" id="UP000654918"/>
    </source>
</evidence>
<sequence length="171" mass="18960">MPTPMCLTLGWGLSEVPIATRDSYVGYKQDTQRLVEWMWKTAKLILKTRSADEGGSDLPRGVSPSGETNVAGLVSMASLIADHGAPVSSSIYKLLMSIIRVRSSHDAAFMDYASIFPDQEIGKSNSTHRHFIDTSSTLHRHFIDISSTLHRHFIDTSSTLHRHFIDTSSTL</sequence>
<protein>
    <recommendedName>
        <fullName evidence="1">DUF6604 domain-containing protein</fullName>
    </recommendedName>
</protein>
<keyword evidence="3" id="KW-1185">Reference proteome</keyword>
<dbReference type="InterPro" id="IPR046539">
    <property type="entry name" value="DUF6604"/>
</dbReference>
<organism evidence="2 3">
    <name type="scientific">Colletotrichum plurivorum</name>
    <dbReference type="NCBI Taxonomy" id="2175906"/>
    <lineage>
        <taxon>Eukaryota</taxon>
        <taxon>Fungi</taxon>
        <taxon>Dikarya</taxon>
        <taxon>Ascomycota</taxon>
        <taxon>Pezizomycotina</taxon>
        <taxon>Sordariomycetes</taxon>
        <taxon>Hypocreomycetidae</taxon>
        <taxon>Glomerellales</taxon>
        <taxon>Glomerellaceae</taxon>
        <taxon>Colletotrichum</taxon>
        <taxon>Colletotrichum orchidearum species complex</taxon>
    </lineage>
</organism>
<dbReference type="Pfam" id="PF20253">
    <property type="entry name" value="DUF6604"/>
    <property type="match status" value="1"/>
</dbReference>
<comment type="caution">
    <text evidence="2">The sequence shown here is derived from an EMBL/GenBank/DDBJ whole genome shotgun (WGS) entry which is preliminary data.</text>
</comment>
<name>A0A8H6NBU2_9PEZI</name>
<dbReference type="AlphaFoldDB" id="A0A8H6NBU2"/>
<feature type="domain" description="DUF6604" evidence="1">
    <location>
        <begin position="27"/>
        <end position="134"/>
    </location>
</feature>
<dbReference type="EMBL" id="WIGO01000148">
    <property type="protein sequence ID" value="KAF6826816.1"/>
    <property type="molecule type" value="Genomic_DNA"/>
</dbReference>
<reference evidence="2" key="1">
    <citation type="journal article" date="2020" name="Phytopathology">
        <title>Genome Sequence Resources of Colletotrichum truncatum, C. plurivorum, C. musicola, and C. sojae: Four Species Pathogenic to Soybean (Glycine max).</title>
        <authorList>
            <person name="Rogerio F."/>
            <person name="Boufleur T.R."/>
            <person name="Ciampi-Guillardi M."/>
            <person name="Sukno S.A."/>
            <person name="Thon M.R."/>
            <person name="Massola Junior N.S."/>
            <person name="Baroncelli R."/>
        </authorList>
    </citation>
    <scope>NUCLEOTIDE SEQUENCE</scope>
    <source>
        <strain evidence="2">LFN00145</strain>
    </source>
</reference>